<dbReference type="Proteomes" id="UP001149140">
    <property type="component" value="Unassembled WGS sequence"/>
</dbReference>
<evidence type="ECO:0000313" key="3">
    <source>
        <dbReference type="Proteomes" id="UP001149140"/>
    </source>
</evidence>
<dbReference type="EMBL" id="JAPDOD010000024">
    <property type="protein sequence ID" value="MDA0163293.1"/>
    <property type="molecule type" value="Genomic_DNA"/>
</dbReference>
<keyword evidence="3" id="KW-1185">Reference proteome</keyword>
<dbReference type="RefSeq" id="WP_270042537.1">
    <property type="nucleotide sequence ID" value="NZ_JAPDOD010000024.1"/>
</dbReference>
<dbReference type="InterPro" id="IPR016040">
    <property type="entry name" value="NAD(P)-bd_dom"/>
</dbReference>
<sequence>MSRLQAPLQTLVTGVSGYVGAALVPRLARDGHAVRGFARSRERVEAAGAQLDDLVLGDATTGAGLDRALDGVDVAYYLIHSMEGVGGGFVDLERRQAEAFARAASEAGVRRIVYLGGLLPSDGALSRHLASRLTVEQALLDAAPHSVALRASIVVAGRSRSFRFLVRLIERLPVLALPAWRSNRTQPIDGRDVLEYLAAAATVGTRHTGRAWDIGGPDVVSYQELLEAISRVMLLPRPAISLPFNLTPVASVVAAAVAQEDPGLIEPLMESLEHDLLPRDNAAAAAFGVRPHRLQAAVERALRDMESTT</sequence>
<reference evidence="2" key="1">
    <citation type="submission" date="2022-10" db="EMBL/GenBank/DDBJ databases">
        <title>The WGS of Solirubrobacter ginsenosidimutans DSM 21036.</title>
        <authorList>
            <person name="Jiang Z."/>
        </authorList>
    </citation>
    <scope>NUCLEOTIDE SEQUENCE</scope>
    <source>
        <strain evidence="2">DSM 21036</strain>
    </source>
</reference>
<dbReference type="AlphaFoldDB" id="A0A9X3MXQ3"/>
<feature type="domain" description="NAD(P)-binding" evidence="1">
    <location>
        <begin position="14"/>
        <end position="121"/>
    </location>
</feature>
<dbReference type="Gene3D" id="3.40.50.720">
    <property type="entry name" value="NAD(P)-binding Rossmann-like Domain"/>
    <property type="match status" value="1"/>
</dbReference>
<gene>
    <name evidence="2" type="ORF">OM076_23665</name>
</gene>
<organism evidence="2 3">
    <name type="scientific">Solirubrobacter ginsenosidimutans</name>
    <dbReference type="NCBI Taxonomy" id="490573"/>
    <lineage>
        <taxon>Bacteria</taxon>
        <taxon>Bacillati</taxon>
        <taxon>Actinomycetota</taxon>
        <taxon>Thermoleophilia</taxon>
        <taxon>Solirubrobacterales</taxon>
        <taxon>Solirubrobacteraceae</taxon>
        <taxon>Solirubrobacter</taxon>
    </lineage>
</organism>
<evidence type="ECO:0000313" key="2">
    <source>
        <dbReference type="EMBL" id="MDA0163293.1"/>
    </source>
</evidence>
<proteinExistence type="predicted"/>
<comment type="caution">
    <text evidence="2">The sequence shown here is derived from an EMBL/GenBank/DDBJ whole genome shotgun (WGS) entry which is preliminary data.</text>
</comment>
<accession>A0A9X3MXQ3</accession>
<dbReference type="InterPro" id="IPR051207">
    <property type="entry name" value="ComplexI_NDUFA9_subunit"/>
</dbReference>
<dbReference type="PANTHER" id="PTHR12126:SF11">
    <property type="entry name" value="NADH DEHYDROGENASE [UBIQUINONE] 1 ALPHA SUBCOMPLEX SUBUNIT 9, MITOCHONDRIAL"/>
    <property type="match status" value="1"/>
</dbReference>
<protein>
    <submittedName>
        <fullName evidence="2">NAD(P)H-binding protein</fullName>
    </submittedName>
</protein>
<evidence type="ECO:0000259" key="1">
    <source>
        <dbReference type="Pfam" id="PF13460"/>
    </source>
</evidence>
<name>A0A9X3MXQ3_9ACTN</name>
<dbReference type="Pfam" id="PF13460">
    <property type="entry name" value="NAD_binding_10"/>
    <property type="match status" value="1"/>
</dbReference>
<dbReference type="GO" id="GO:0044877">
    <property type="term" value="F:protein-containing complex binding"/>
    <property type="evidence" value="ECO:0007669"/>
    <property type="project" value="TreeGrafter"/>
</dbReference>
<dbReference type="PANTHER" id="PTHR12126">
    <property type="entry name" value="NADH-UBIQUINONE OXIDOREDUCTASE 39 KDA SUBUNIT-RELATED"/>
    <property type="match status" value="1"/>
</dbReference>
<dbReference type="SUPFAM" id="SSF51735">
    <property type="entry name" value="NAD(P)-binding Rossmann-fold domains"/>
    <property type="match status" value="1"/>
</dbReference>
<dbReference type="InterPro" id="IPR036291">
    <property type="entry name" value="NAD(P)-bd_dom_sf"/>
</dbReference>